<dbReference type="PANTHER" id="PTHR38479">
    <property type="entry name" value="LMO0824 PROTEIN"/>
    <property type="match status" value="1"/>
</dbReference>
<dbReference type="InterPro" id="IPR009351">
    <property type="entry name" value="AlkZ-like"/>
</dbReference>
<organism evidence="1">
    <name type="scientific">Aetherobacter sp</name>
    <dbReference type="NCBI Taxonomy" id="2022431"/>
    <lineage>
        <taxon>Bacteria</taxon>
        <taxon>Pseudomonadati</taxon>
        <taxon>Myxococcota</taxon>
        <taxon>Polyangia</taxon>
        <taxon>Polyangiales</taxon>
        <taxon>Polyangiaceae</taxon>
        <taxon>Aetherobacter</taxon>
    </lineage>
</organism>
<dbReference type="Pfam" id="PF06224">
    <property type="entry name" value="AlkZ-like"/>
    <property type="match status" value="1"/>
</dbReference>
<dbReference type="PANTHER" id="PTHR38479:SF2">
    <property type="entry name" value="WINGED HELIX DNA-BINDING DOMAIN-CONTAINING PROTEIN"/>
    <property type="match status" value="1"/>
</dbReference>
<dbReference type="EMBL" id="MH908879">
    <property type="protein sequence ID" value="AYM52584.1"/>
    <property type="molecule type" value="Genomic_DNA"/>
</dbReference>
<dbReference type="AlphaFoldDB" id="A0A3Q8I1L7"/>
<evidence type="ECO:0000313" key="1">
    <source>
        <dbReference type="EMBL" id="AYM52584.1"/>
    </source>
</evidence>
<accession>A0A3Q8I1L7</accession>
<protein>
    <recommendedName>
        <fullName evidence="2">Winged helix DNA-binding domain-containing protein</fullName>
    </recommendedName>
</protein>
<reference evidence="1" key="1">
    <citation type="journal article" date="2018" name="J. Ind. Microbiol. Biotechnol.">
        <title>Genome mining reveals uncommon alkylpyrones as type III PKS products from myxobacteria.</title>
        <authorList>
            <person name="Hug J.J."/>
            <person name="Panter F."/>
            <person name="Krug D."/>
            <person name="Muller R."/>
        </authorList>
    </citation>
    <scope>NUCLEOTIDE SEQUENCE</scope>
    <source>
        <strain evidence="1">MSr9329</strain>
    </source>
</reference>
<evidence type="ECO:0008006" key="2">
    <source>
        <dbReference type="Google" id="ProtNLM"/>
    </source>
</evidence>
<name>A0A3Q8I1L7_9BACT</name>
<proteinExistence type="predicted"/>
<sequence>MTPSIDAAELVRLRLRSQGLTDRSARAPRDAVRRLLAMQAQDFAAALWAIGVRASGATVASVTRALEDGHVVRSWPMRGTLHFVAAEDLGWMLGLCAPRVLRSMATRHRGLELDEAVFRASRALAERLLSGGGRASRDELLAALEAGGIPTAGQRGYHIIAYLAMTGTLCWGPPRGTQQALVLVEEWIRAPRALDREEALGELVARYVSGHGPSTLRDFLWWSKLTVADAKIGFAVAARSLAELTYAGVTYWATRERLDEAASAEPIAAGAVLALPGFDEHLLGYTDRDLVLPREHAAKIVPGANGIFLSLITVDGIIVGTWRRAAKGGAVVVTPAPFTRMSARTAKGFAGAVSAYAAFLGVAGSVAPAPQGA</sequence>